<feature type="domain" description="VWFA" evidence="3">
    <location>
        <begin position="94"/>
        <end position="209"/>
    </location>
</feature>
<dbReference type="SUPFAM" id="SSF53300">
    <property type="entry name" value="vWA-like"/>
    <property type="match status" value="1"/>
</dbReference>
<dbReference type="InterPro" id="IPR011933">
    <property type="entry name" value="Double_TM_dom"/>
</dbReference>
<reference evidence="4 5" key="1">
    <citation type="submission" date="2019-02" db="EMBL/GenBank/DDBJ databases">
        <title>Deep-cultivation of Planctomycetes and their phenomic and genomic characterization uncovers novel biology.</title>
        <authorList>
            <person name="Wiegand S."/>
            <person name="Jogler M."/>
            <person name="Boedeker C."/>
            <person name="Pinto D."/>
            <person name="Vollmers J."/>
            <person name="Rivas-Marin E."/>
            <person name="Kohn T."/>
            <person name="Peeters S.H."/>
            <person name="Heuer A."/>
            <person name="Rast P."/>
            <person name="Oberbeckmann S."/>
            <person name="Bunk B."/>
            <person name="Jeske O."/>
            <person name="Meyerdierks A."/>
            <person name="Storesund J.E."/>
            <person name="Kallscheuer N."/>
            <person name="Luecker S."/>
            <person name="Lage O.M."/>
            <person name="Pohl T."/>
            <person name="Merkel B.J."/>
            <person name="Hornburger P."/>
            <person name="Mueller R.-W."/>
            <person name="Bruemmer F."/>
            <person name="Labrenz M."/>
            <person name="Spormann A.M."/>
            <person name="Op Den Camp H."/>
            <person name="Overmann J."/>
            <person name="Amann R."/>
            <person name="Jetten M.S.M."/>
            <person name="Mascher T."/>
            <person name="Medema M.H."/>
            <person name="Devos D.P."/>
            <person name="Kaster A.-K."/>
            <person name="Ovreas L."/>
            <person name="Rohde M."/>
            <person name="Galperin M.Y."/>
            <person name="Jogler C."/>
        </authorList>
    </citation>
    <scope>NUCLEOTIDE SEQUENCE [LARGE SCALE GENOMIC DNA]</scope>
    <source>
        <strain evidence="4 5">KOR34</strain>
    </source>
</reference>
<dbReference type="OrthoDB" id="228877at2"/>
<evidence type="ECO:0000259" key="3">
    <source>
        <dbReference type="Pfam" id="PF13519"/>
    </source>
</evidence>
<evidence type="ECO:0008006" key="6">
    <source>
        <dbReference type="Google" id="ProtNLM"/>
    </source>
</evidence>
<dbReference type="SUPFAM" id="SSF52317">
    <property type="entry name" value="Class I glutamine amidotransferase-like"/>
    <property type="match status" value="1"/>
</dbReference>
<dbReference type="InterPro" id="IPR002035">
    <property type="entry name" value="VWF_A"/>
</dbReference>
<keyword evidence="1" id="KW-1133">Transmembrane helix</keyword>
<evidence type="ECO:0000259" key="2">
    <source>
        <dbReference type="Pfam" id="PF07584"/>
    </source>
</evidence>
<keyword evidence="5" id="KW-1185">Reference proteome</keyword>
<evidence type="ECO:0000313" key="4">
    <source>
        <dbReference type="EMBL" id="TWT33923.1"/>
    </source>
</evidence>
<protein>
    <recommendedName>
        <fullName evidence="6">VWFA domain-containing protein</fullName>
    </recommendedName>
</protein>
<dbReference type="InterPro" id="IPR036465">
    <property type="entry name" value="vWFA_dom_sf"/>
</dbReference>
<dbReference type="CDD" id="cd00198">
    <property type="entry name" value="vWFA"/>
    <property type="match status" value="1"/>
</dbReference>
<keyword evidence="1" id="KW-0472">Membrane</keyword>
<dbReference type="Pfam" id="PF07584">
    <property type="entry name" value="BatA"/>
    <property type="match status" value="1"/>
</dbReference>
<organism evidence="4 5">
    <name type="scientific">Posidoniimonas corsicana</name>
    <dbReference type="NCBI Taxonomy" id="1938618"/>
    <lineage>
        <taxon>Bacteria</taxon>
        <taxon>Pseudomonadati</taxon>
        <taxon>Planctomycetota</taxon>
        <taxon>Planctomycetia</taxon>
        <taxon>Pirellulales</taxon>
        <taxon>Lacipirellulaceae</taxon>
        <taxon>Posidoniimonas</taxon>
    </lineage>
</organism>
<dbReference type="Proteomes" id="UP000316714">
    <property type="component" value="Unassembled WGS sequence"/>
</dbReference>
<proteinExistence type="predicted"/>
<dbReference type="InterPro" id="IPR024163">
    <property type="entry name" value="Aerotolerance_reg_N"/>
</dbReference>
<accession>A0A5C5V7H0</accession>
<dbReference type="Gene3D" id="3.40.50.410">
    <property type="entry name" value="von Willebrand factor, type A domain"/>
    <property type="match status" value="1"/>
</dbReference>
<dbReference type="PANTHER" id="PTHR37464:SF1">
    <property type="entry name" value="BLL2463 PROTEIN"/>
    <property type="match status" value="1"/>
</dbReference>
<sequence length="700" mass="76436">MSVLAPLYLLGLAAISLPLVFHLIRRTPRRETQFSSLMFLEPSPPRITRRSRLDNLLLLLLRALAITLLAVAFARPFFRQSARTSPSDAMGERVAVLVDASASMRRGDLWRQAVAAVDETLKRYRPQDQYSLYAFDLSLRPIVSRQDLAQVPSAQRRATALARLREFSPTWAATSIGQAMGDALASLEGEGEPDAQKMVGQRRVVIVSDLQQGGRLSDFSQYEWPDDAVLELVPVTTGASTNAGLALLGQRSNESEEPTEEKLRVRVINSTDSISDSFRLEWRNASGDPLDDATDVYVPPGESRVARVSLPATRDEYMQLSLTGDDFDFDNTVHYVRPEVDQARVIYSGVDDVGDADGMAYYVARAVESVPLGAAVLEQAQPDSALLTNAPPELVVVTAQPTKAQCTALRDYMRAGGTTLYVVQEGDDAALGALVGGDAIEVTEADVDDYALLGEIDFRHPLFAPMAGPQFNNFTQIHFWKHRQVDRADLSDAAVLARFDSGAPAIIEQRIGRGKLIVFTSSWRPADSQLARSWKFLLMLSALINQGRGDSAFSGSYLIGEQAPLPNGIDLPQDAFLTKPDGTRILIQSGVSAVEDTDSPGVYAVSTTERPAMFSVHVDPLESETAPLPQEAFEQLGCRLAGEFDPATANAELRQMRDIELEGQQKVWKYLVAVALLLLIVETLLAGKLSRPTAPQPAPA</sequence>
<name>A0A5C5V7H0_9BACT</name>
<dbReference type="AlphaFoldDB" id="A0A5C5V7H0"/>
<dbReference type="PANTHER" id="PTHR37464">
    <property type="entry name" value="BLL2463 PROTEIN"/>
    <property type="match status" value="1"/>
</dbReference>
<dbReference type="Pfam" id="PF13519">
    <property type="entry name" value="VWA_2"/>
    <property type="match status" value="1"/>
</dbReference>
<feature type="domain" description="Aerotolerance regulator N-terminal" evidence="2">
    <location>
        <begin position="1"/>
        <end position="76"/>
    </location>
</feature>
<dbReference type="Gene3D" id="3.40.50.880">
    <property type="match status" value="1"/>
</dbReference>
<dbReference type="NCBIfam" id="TIGR02226">
    <property type="entry name" value="two_anch"/>
    <property type="match status" value="1"/>
</dbReference>
<dbReference type="RefSeq" id="WP_146566937.1">
    <property type="nucleotide sequence ID" value="NZ_SIHJ01000002.1"/>
</dbReference>
<comment type="caution">
    <text evidence="4">The sequence shown here is derived from an EMBL/GenBank/DDBJ whole genome shotgun (WGS) entry which is preliminary data.</text>
</comment>
<keyword evidence="1" id="KW-0812">Transmembrane</keyword>
<feature type="transmembrane region" description="Helical" evidence="1">
    <location>
        <begin position="56"/>
        <end position="78"/>
    </location>
</feature>
<dbReference type="InterPro" id="IPR029062">
    <property type="entry name" value="Class_I_gatase-like"/>
</dbReference>
<gene>
    <name evidence="4" type="ORF">KOR34_37590</name>
</gene>
<feature type="transmembrane region" description="Helical" evidence="1">
    <location>
        <begin position="6"/>
        <end position="24"/>
    </location>
</feature>
<evidence type="ECO:0000313" key="5">
    <source>
        <dbReference type="Proteomes" id="UP000316714"/>
    </source>
</evidence>
<dbReference type="EMBL" id="SIHJ01000002">
    <property type="protein sequence ID" value="TWT33923.1"/>
    <property type="molecule type" value="Genomic_DNA"/>
</dbReference>
<evidence type="ECO:0000256" key="1">
    <source>
        <dbReference type="SAM" id="Phobius"/>
    </source>
</evidence>